<dbReference type="RefSeq" id="WP_218253271.1">
    <property type="nucleotide sequence ID" value="NZ_JABXWD010000307.1"/>
</dbReference>
<gene>
    <name evidence="2" type="ORF">HWQ67_13795</name>
</gene>
<keyword evidence="1" id="KW-0472">Membrane</keyword>
<name>A0ABS6S1H1_9BACT</name>
<reference evidence="2 3" key="1">
    <citation type="journal article" date="2020" name="J Geophys Res Biogeosci">
        <title>Magnetotaxis as an Adaptation to Enable Bacterial Shuttling of Microbial Sulfur and Sulfur Cycling Across Aquatic Oxic#Anoxic Interfaces.</title>
        <authorList>
            <person name="Li J."/>
            <person name="Liu P."/>
            <person name="Wang J."/>
            <person name="Roberts A.P."/>
            <person name="Pan Y."/>
        </authorList>
    </citation>
    <scope>NUCLEOTIDE SEQUENCE [LARGE SCALE GENOMIC DNA]</scope>
    <source>
        <strain evidence="2 3">MYR-1_YQ</strain>
    </source>
</reference>
<accession>A0ABS6S1H1</accession>
<feature type="transmembrane region" description="Helical" evidence="1">
    <location>
        <begin position="61"/>
        <end position="81"/>
    </location>
</feature>
<sequence>MEVEKVGGIEGLPGVIFINRPFAFERARESCSAWAKALVDEVQSCRQSGEVKTVVLNFTHVSFLGSVLIGAIGASLAEWVVKAMYIYGMQEGVKSVATLFGLIGDGSYLNSDIRDNRKKLKACKTVEEVLADIKGGQ</sequence>
<evidence type="ECO:0000256" key="1">
    <source>
        <dbReference type="SAM" id="Phobius"/>
    </source>
</evidence>
<evidence type="ECO:0000313" key="3">
    <source>
        <dbReference type="Proteomes" id="UP001196980"/>
    </source>
</evidence>
<dbReference type="EMBL" id="JABXWD010000307">
    <property type="protein sequence ID" value="MBV6342656.1"/>
    <property type="molecule type" value="Genomic_DNA"/>
</dbReference>
<keyword evidence="3" id="KW-1185">Reference proteome</keyword>
<organism evidence="2 3">
    <name type="scientific">Candidatus Magnetobacterium casense</name>
    <dbReference type="NCBI Taxonomy" id="1455061"/>
    <lineage>
        <taxon>Bacteria</taxon>
        <taxon>Pseudomonadati</taxon>
        <taxon>Nitrospirota</taxon>
        <taxon>Thermodesulfovibrionia</taxon>
        <taxon>Thermodesulfovibrionales</taxon>
        <taxon>Candidatus Magnetobacteriaceae</taxon>
        <taxon>Candidatus Magnetobacterium</taxon>
    </lineage>
</organism>
<comment type="caution">
    <text evidence="2">The sequence shown here is derived from an EMBL/GenBank/DDBJ whole genome shotgun (WGS) entry which is preliminary data.</text>
</comment>
<proteinExistence type="predicted"/>
<dbReference type="Proteomes" id="UP001196980">
    <property type="component" value="Unassembled WGS sequence"/>
</dbReference>
<protein>
    <submittedName>
        <fullName evidence="2">Uncharacterized protein</fullName>
    </submittedName>
</protein>
<keyword evidence="1" id="KW-1133">Transmembrane helix</keyword>
<keyword evidence="1" id="KW-0812">Transmembrane</keyword>
<evidence type="ECO:0000313" key="2">
    <source>
        <dbReference type="EMBL" id="MBV6342656.1"/>
    </source>
</evidence>